<organism evidence="2 3">
    <name type="scientific">Lautropia dentalis</name>
    <dbReference type="NCBI Taxonomy" id="2490857"/>
    <lineage>
        <taxon>Bacteria</taxon>
        <taxon>Pseudomonadati</taxon>
        <taxon>Pseudomonadota</taxon>
        <taxon>Betaproteobacteria</taxon>
        <taxon>Burkholderiales</taxon>
        <taxon>Burkholderiaceae</taxon>
        <taxon>Lautropia</taxon>
    </lineage>
</organism>
<protein>
    <submittedName>
        <fullName evidence="2">Glycosyltransferase</fullName>
    </submittedName>
</protein>
<evidence type="ECO:0000259" key="1">
    <source>
        <dbReference type="Pfam" id="PF00535"/>
    </source>
</evidence>
<gene>
    <name evidence="2" type="ORF">EHV23_01765</name>
</gene>
<dbReference type="GO" id="GO:0016740">
    <property type="term" value="F:transferase activity"/>
    <property type="evidence" value="ECO:0007669"/>
    <property type="project" value="UniProtKB-KW"/>
</dbReference>
<keyword evidence="3" id="KW-1185">Reference proteome</keyword>
<feature type="domain" description="Glycosyltransferase 2-like" evidence="1">
    <location>
        <begin position="9"/>
        <end position="143"/>
    </location>
</feature>
<dbReference type="AlphaFoldDB" id="A0A3R8LNC9"/>
<evidence type="ECO:0000313" key="3">
    <source>
        <dbReference type="Proteomes" id="UP000270261"/>
    </source>
</evidence>
<dbReference type="InterPro" id="IPR001173">
    <property type="entry name" value="Glyco_trans_2-like"/>
</dbReference>
<proteinExistence type="predicted"/>
<dbReference type="Gene3D" id="3.90.550.10">
    <property type="entry name" value="Spore Coat Polysaccharide Biosynthesis Protein SpsA, Chain A"/>
    <property type="match status" value="1"/>
</dbReference>
<dbReference type="Pfam" id="PF00535">
    <property type="entry name" value="Glycos_transf_2"/>
    <property type="match status" value="1"/>
</dbReference>
<evidence type="ECO:0000313" key="2">
    <source>
        <dbReference type="EMBL" id="RRN45016.1"/>
    </source>
</evidence>
<dbReference type="SUPFAM" id="SSF53448">
    <property type="entry name" value="Nucleotide-diphospho-sugar transferases"/>
    <property type="match status" value="1"/>
</dbReference>
<dbReference type="InterPro" id="IPR029044">
    <property type="entry name" value="Nucleotide-diphossugar_trans"/>
</dbReference>
<reference evidence="2 3" key="1">
    <citation type="submission" date="2018-11" db="EMBL/GenBank/DDBJ databases">
        <title>Genome sequencing of Lautropia sp. KCOM 2505 (= ChDC F240).</title>
        <authorList>
            <person name="Kook J.-K."/>
            <person name="Park S.-N."/>
            <person name="Lim Y.K."/>
        </authorList>
    </citation>
    <scope>NUCLEOTIDE SEQUENCE [LARGE SCALE GENOMIC DNA]</scope>
    <source>
        <strain evidence="2 3">KCOM 2505</strain>
    </source>
</reference>
<comment type="caution">
    <text evidence="2">The sequence shown here is derived from an EMBL/GenBank/DDBJ whole genome shotgun (WGS) entry which is preliminary data.</text>
</comment>
<accession>A0A3R8LNC9</accession>
<name>A0A3R8LNC9_9BURK</name>
<dbReference type="RefSeq" id="WP_125094447.1">
    <property type="nucleotide sequence ID" value="NZ_RRUE01000001.1"/>
</dbReference>
<dbReference type="EMBL" id="RRUE01000001">
    <property type="protein sequence ID" value="RRN45016.1"/>
    <property type="molecule type" value="Genomic_DNA"/>
</dbReference>
<dbReference type="PANTHER" id="PTHR43179:SF10">
    <property type="entry name" value="GLYCOSYL TRANSFERASE"/>
    <property type="match status" value="1"/>
</dbReference>
<sequence length="252" mass="29192">MNITLSVVSHGQRDIALRMLQDILRLMPPDVAEIIYTANVPEQELPPLATGHIRLTMIRNETPKGFGANHNTAFSHCRTRYFAVLNPDLRFDRDPFPALLRGFAVPERGLMAPQIYSPEGRLENTARRLYTPRELIRQKLQPANHGSDPDWIAGMFLLFDARAYRAIKGFDEGYFLYIEDVDICSRLCLAGWTLAQAADARVVHDARKQSHRSLRFTLWHIGGMLRYWTRACFWRYGWRLWRRSRHSKTAPA</sequence>
<dbReference type="OrthoDB" id="9771846at2"/>
<dbReference type="PANTHER" id="PTHR43179">
    <property type="entry name" value="RHAMNOSYLTRANSFERASE WBBL"/>
    <property type="match status" value="1"/>
</dbReference>
<keyword evidence="2" id="KW-0808">Transferase</keyword>
<dbReference type="Proteomes" id="UP000270261">
    <property type="component" value="Unassembled WGS sequence"/>
</dbReference>